<protein>
    <submittedName>
        <fullName evidence="3">Uncharacterized protein</fullName>
    </submittedName>
</protein>
<dbReference type="Proteomes" id="UP000248889">
    <property type="component" value="Unassembled WGS sequence"/>
</dbReference>
<feature type="transmembrane region" description="Helical" evidence="2">
    <location>
        <begin position="42"/>
        <end position="61"/>
    </location>
</feature>
<dbReference type="EMBL" id="QKYN01000174">
    <property type="protein sequence ID" value="RAG81170.1"/>
    <property type="molecule type" value="Genomic_DNA"/>
</dbReference>
<organism evidence="3 4">
    <name type="scientific">Streptacidiphilus pinicola</name>
    <dbReference type="NCBI Taxonomy" id="2219663"/>
    <lineage>
        <taxon>Bacteria</taxon>
        <taxon>Bacillati</taxon>
        <taxon>Actinomycetota</taxon>
        <taxon>Actinomycetes</taxon>
        <taxon>Kitasatosporales</taxon>
        <taxon>Streptomycetaceae</taxon>
        <taxon>Streptacidiphilus</taxon>
    </lineage>
</organism>
<name>A0A2X0K1C8_9ACTN</name>
<gene>
    <name evidence="3" type="ORF">DN069_34295</name>
</gene>
<evidence type="ECO:0000313" key="4">
    <source>
        <dbReference type="Proteomes" id="UP000248889"/>
    </source>
</evidence>
<accession>A0A2X0K1C8</accession>
<proteinExistence type="predicted"/>
<comment type="caution">
    <text evidence="3">The sequence shown here is derived from an EMBL/GenBank/DDBJ whole genome shotgun (WGS) entry which is preliminary data.</text>
</comment>
<dbReference type="OrthoDB" id="4255256at2"/>
<evidence type="ECO:0000256" key="2">
    <source>
        <dbReference type="SAM" id="Phobius"/>
    </source>
</evidence>
<reference evidence="3 4" key="1">
    <citation type="submission" date="2018-06" db="EMBL/GenBank/DDBJ databases">
        <title>Streptacidiphilus pinicola sp. nov., isolated from pine grove soil.</title>
        <authorList>
            <person name="Roh S.G."/>
            <person name="Park S."/>
            <person name="Kim M.-K."/>
            <person name="Yun B.-R."/>
            <person name="Park J."/>
            <person name="Kim M.J."/>
            <person name="Kim Y.S."/>
            <person name="Kim S.B."/>
        </authorList>
    </citation>
    <scope>NUCLEOTIDE SEQUENCE [LARGE SCALE GENOMIC DNA]</scope>
    <source>
        <strain evidence="3 4">MMS16-CNU450</strain>
    </source>
</reference>
<dbReference type="RefSeq" id="WP_111507152.1">
    <property type="nucleotide sequence ID" value="NZ_QKYN01000174.1"/>
</dbReference>
<keyword evidence="2" id="KW-1133">Transmembrane helix</keyword>
<keyword evidence="4" id="KW-1185">Reference proteome</keyword>
<sequence>MSATDDTVEMAPTPPDRRVPERPVFVDASGRRQRNVRRAGRILVVPAVAYVGLLVSTLLGGPTISIPGLPLPAGPHTAQGHDVGRHARTGGGPDGSPTAAAGSGGVVAPGASAGAHAPGTTGSQPSGGATATTPGATASASATKPGSVHGHGKPTASPPGASHRPTKKATAQAR</sequence>
<dbReference type="AlphaFoldDB" id="A0A2X0K1C8"/>
<evidence type="ECO:0000256" key="1">
    <source>
        <dbReference type="SAM" id="MobiDB-lite"/>
    </source>
</evidence>
<keyword evidence="2" id="KW-0472">Membrane</keyword>
<feature type="region of interest" description="Disordered" evidence="1">
    <location>
        <begin position="1"/>
        <end position="21"/>
    </location>
</feature>
<feature type="region of interest" description="Disordered" evidence="1">
    <location>
        <begin position="70"/>
        <end position="174"/>
    </location>
</feature>
<feature type="compositionally biased region" description="Low complexity" evidence="1">
    <location>
        <begin position="108"/>
        <end position="147"/>
    </location>
</feature>
<evidence type="ECO:0000313" key="3">
    <source>
        <dbReference type="EMBL" id="RAG81170.1"/>
    </source>
</evidence>
<keyword evidence="2" id="KW-0812">Transmembrane</keyword>